<dbReference type="Proteomes" id="UP000027195">
    <property type="component" value="Unassembled WGS sequence"/>
</dbReference>
<feature type="compositionally biased region" description="Basic residues" evidence="1">
    <location>
        <begin position="62"/>
        <end position="73"/>
    </location>
</feature>
<dbReference type="InParanoid" id="A0A067N5I4"/>
<dbReference type="PROSITE" id="PS51257">
    <property type="entry name" value="PROKAR_LIPOPROTEIN"/>
    <property type="match status" value="1"/>
</dbReference>
<dbReference type="HOGENOM" id="CLU_2003538_0_0_1"/>
<proteinExistence type="predicted"/>
<evidence type="ECO:0000256" key="1">
    <source>
        <dbReference type="SAM" id="MobiDB-lite"/>
    </source>
</evidence>
<sequence length="124" mass="13725">MLNPQKKKSQRVHRNISYFLQTAFSALAAACPLDSARPNSVSNSVWEEEAASAHSFITTNSHTHRFSTKRIRAAGRPCASTPKRSPSGRKPIFIQPPRAVSTTLKANCRRASNITSCQRLMESL</sequence>
<protein>
    <submittedName>
        <fullName evidence="2">Uncharacterized protein</fullName>
    </submittedName>
</protein>
<dbReference type="AlphaFoldDB" id="A0A067N5I4"/>
<feature type="region of interest" description="Disordered" evidence="1">
    <location>
        <begin position="61"/>
        <end position="96"/>
    </location>
</feature>
<name>A0A067N5I4_BOTB1</name>
<evidence type="ECO:0000313" key="2">
    <source>
        <dbReference type="EMBL" id="KDQ19362.1"/>
    </source>
</evidence>
<accession>A0A067N5I4</accession>
<dbReference type="EMBL" id="KL198019">
    <property type="protein sequence ID" value="KDQ19362.1"/>
    <property type="molecule type" value="Genomic_DNA"/>
</dbReference>
<evidence type="ECO:0000313" key="3">
    <source>
        <dbReference type="Proteomes" id="UP000027195"/>
    </source>
</evidence>
<keyword evidence="3" id="KW-1185">Reference proteome</keyword>
<reference evidence="3" key="1">
    <citation type="journal article" date="2014" name="Proc. Natl. Acad. Sci. U.S.A.">
        <title>Extensive sampling of basidiomycete genomes demonstrates inadequacy of the white-rot/brown-rot paradigm for wood decay fungi.</title>
        <authorList>
            <person name="Riley R."/>
            <person name="Salamov A.A."/>
            <person name="Brown D.W."/>
            <person name="Nagy L.G."/>
            <person name="Floudas D."/>
            <person name="Held B.W."/>
            <person name="Levasseur A."/>
            <person name="Lombard V."/>
            <person name="Morin E."/>
            <person name="Otillar R."/>
            <person name="Lindquist E.A."/>
            <person name="Sun H."/>
            <person name="LaButti K.M."/>
            <person name="Schmutz J."/>
            <person name="Jabbour D."/>
            <person name="Luo H."/>
            <person name="Baker S.E."/>
            <person name="Pisabarro A.G."/>
            <person name="Walton J.D."/>
            <person name="Blanchette R.A."/>
            <person name="Henrissat B."/>
            <person name="Martin F."/>
            <person name="Cullen D."/>
            <person name="Hibbett D.S."/>
            <person name="Grigoriev I.V."/>
        </authorList>
    </citation>
    <scope>NUCLEOTIDE SEQUENCE [LARGE SCALE GENOMIC DNA]</scope>
    <source>
        <strain evidence="3">FD-172 SS1</strain>
    </source>
</reference>
<organism evidence="2 3">
    <name type="scientific">Botryobasidium botryosum (strain FD-172 SS1)</name>
    <dbReference type="NCBI Taxonomy" id="930990"/>
    <lineage>
        <taxon>Eukaryota</taxon>
        <taxon>Fungi</taxon>
        <taxon>Dikarya</taxon>
        <taxon>Basidiomycota</taxon>
        <taxon>Agaricomycotina</taxon>
        <taxon>Agaricomycetes</taxon>
        <taxon>Cantharellales</taxon>
        <taxon>Botryobasidiaceae</taxon>
        <taxon>Botryobasidium</taxon>
    </lineage>
</organism>
<gene>
    <name evidence="2" type="ORF">BOTBODRAFT_437218</name>
</gene>